<dbReference type="EMBL" id="JACBZM010000001">
    <property type="protein sequence ID" value="NYI44281.1"/>
    <property type="molecule type" value="Genomic_DNA"/>
</dbReference>
<dbReference type="RefSeq" id="WP_257026830.1">
    <property type="nucleotide sequence ID" value="NZ_CP022295.1"/>
</dbReference>
<dbReference type="Proteomes" id="UP000562045">
    <property type="component" value="Unassembled WGS sequence"/>
</dbReference>
<comment type="caution">
    <text evidence="1">The sequence shown here is derived from an EMBL/GenBank/DDBJ whole genome shotgun (WGS) entry which is preliminary data.</text>
</comment>
<evidence type="ECO:0000313" key="1">
    <source>
        <dbReference type="EMBL" id="NYI44281.1"/>
    </source>
</evidence>
<dbReference type="AlphaFoldDB" id="A0A7Z0CK26"/>
<organism evidence="1 2">
    <name type="scientific">Nocardioides aromaticivorans</name>
    <dbReference type="NCBI Taxonomy" id="200618"/>
    <lineage>
        <taxon>Bacteria</taxon>
        <taxon>Bacillati</taxon>
        <taxon>Actinomycetota</taxon>
        <taxon>Actinomycetes</taxon>
        <taxon>Propionibacteriales</taxon>
        <taxon>Nocardioidaceae</taxon>
        <taxon>Nocardioides</taxon>
    </lineage>
</organism>
<evidence type="ECO:0000313" key="2">
    <source>
        <dbReference type="Proteomes" id="UP000562045"/>
    </source>
</evidence>
<reference evidence="1 2" key="1">
    <citation type="submission" date="2020-07" db="EMBL/GenBank/DDBJ databases">
        <title>Sequencing the genomes of 1000 actinobacteria strains.</title>
        <authorList>
            <person name="Klenk H.-P."/>
        </authorList>
    </citation>
    <scope>NUCLEOTIDE SEQUENCE [LARGE SCALE GENOMIC DNA]</scope>
    <source>
        <strain evidence="1 2">DSM 15131</strain>
    </source>
</reference>
<protein>
    <submittedName>
        <fullName evidence="1">Uncharacterized protein</fullName>
    </submittedName>
</protein>
<name>A0A7Z0CK26_9ACTN</name>
<sequence length="42" mass="5073">MFEMLHEQRVRQDIDDRVRRASRQRLVARAKAARSRRTTSAF</sequence>
<proteinExistence type="predicted"/>
<accession>A0A7Z0CK26</accession>
<gene>
    <name evidence="1" type="ORF">BJ993_001361</name>
</gene>